<evidence type="ECO:0000256" key="1">
    <source>
        <dbReference type="ARBA" id="ARBA00004141"/>
    </source>
</evidence>
<keyword evidence="7" id="KW-0813">Transport</keyword>
<feature type="transmembrane region" description="Helical" evidence="5">
    <location>
        <begin position="334"/>
        <end position="361"/>
    </location>
</feature>
<dbReference type="InterPro" id="IPR027359">
    <property type="entry name" value="Volt_channel_dom_sf"/>
</dbReference>
<comment type="caution">
    <text evidence="7">The sequence shown here is derived from an EMBL/GenBank/DDBJ whole genome shotgun (WGS) entry which is preliminary data.</text>
</comment>
<dbReference type="AlphaFoldDB" id="X6LZR4"/>
<dbReference type="Pfam" id="PF00520">
    <property type="entry name" value="Ion_trans"/>
    <property type="match status" value="1"/>
</dbReference>
<feature type="transmembrane region" description="Helical" evidence="5">
    <location>
        <begin position="105"/>
        <end position="124"/>
    </location>
</feature>
<evidence type="ECO:0000313" key="7">
    <source>
        <dbReference type="EMBL" id="ETO07378.1"/>
    </source>
</evidence>
<keyword evidence="8" id="KW-1185">Reference proteome</keyword>
<evidence type="ECO:0000313" key="8">
    <source>
        <dbReference type="Proteomes" id="UP000023152"/>
    </source>
</evidence>
<evidence type="ECO:0000259" key="6">
    <source>
        <dbReference type="Pfam" id="PF00520"/>
    </source>
</evidence>
<evidence type="ECO:0000256" key="4">
    <source>
        <dbReference type="ARBA" id="ARBA00023136"/>
    </source>
</evidence>
<feature type="transmembrane region" description="Helical" evidence="5">
    <location>
        <begin position="20"/>
        <end position="43"/>
    </location>
</feature>
<feature type="transmembrane region" description="Helical" evidence="5">
    <location>
        <begin position="136"/>
        <end position="159"/>
    </location>
</feature>
<dbReference type="SUPFAM" id="SSF81324">
    <property type="entry name" value="Voltage-gated potassium channels"/>
    <property type="match status" value="1"/>
</dbReference>
<evidence type="ECO:0000256" key="3">
    <source>
        <dbReference type="ARBA" id="ARBA00022989"/>
    </source>
</evidence>
<proteinExistence type="predicted"/>
<dbReference type="OrthoDB" id="2984333at2759"/>
<name>X6LZR4_RETFI</name>
<evidence type="ECO:0000256" key="5">
    <source>
        <dbReference type="SAM" id="Phobius"/>
    </source>
</evidence>
<dbReference type="PANTHER" id="PTHR10037:SF62">
    <property type="entry name" value="SODIUM CHANNEL PROTEIN 60E"/>
    <property type="match status" value="1"/>
</dbReference>
<protein>
    <submittedName>
        <fullName evidence="7">Sodium channel protein type 9 subunit alpha</fullName>
    </submittedName>
</protein>
<keyword evidence="3 5" id="KW-1133">Transmembrane helix</keyword>
<dbReference type="Proteomes" id="UP000023152">
    <property type="component" value="Unassembled WGS sequence"/>
</dbReference>
<dbReference type="Gene3D" id="1.20.120.350">
    <property type="entry name" value="Voltage-gated potassium channels. Chain C"/>
    <property type="match status" value="1"/>
</dbReference>
<organism evidence="7 8">
    <name type="scientific">Reticulomyxa filosa</name>
    <dbReference type="NCBI Taxonomy" id="46433"/>
    <lineage>
        <taxon>Eukaryota</taxon>
        <taxon>Sar</taxon>
        <taxon>Rhizaria</taxon>
        <taxon>Retaria</taxon>
        <taxon>Foraminifera</taxon>
        <taxon>Monothalamids</taxon>
        <taxon>Reticulomyxidae</taxon>
        <taxon>Reticulomyxa</taxon>
    </lineage>
</organism>
<feature type="transmembrane region" description="Helical" evidence="5">
    <location>
        <begin position="166"/>
        <end position="185"/>
    </location>
</feature>
<keyword evidence="7" id="KW-0406">Ion transport</keyword>
<keyword evidence="7" id="KW-0407">Ion channel</keyword>
<keyword evidence="2 5" id="KW-0812">Transmembrane</keyword>
<evidence type="ECO:0000256" key="2">
    <source>
        <dbReference type="ARBA" id="ARBA00022692"/>
    </source>
</evidence>
<dbReference type="InterPro" id="IPR005821">
    <property type="entry name" value="Ion_trans_dom"/>
</dbReference>
<keyword evidence="4 5" id="KW-0472">Membrane</keyword>
<gene>
    <name evidence="7" type="ORF">RFI_30013</name>
</gene>
<dbReference type="GO" id="GO:0005248">
    <property type="term" value="F:voltage-gated sodium channel activity"/>
    <property type="evidence" value="ECO:0007669"/>
    <property type="project" value="TreeGrafter"/>
</dbReference>
<dbReference type="InterPro" id="IPR043203">
    <property type="entry name" value="VGCC_Ca_Na"/>
</dbReference>
<comment type="subcellular location">
    <subcellularLocation>
        <location evidence="1">Membrane</location>
        <topology evidence="1">Multi-pass membrane protein</topology>
    </subcellularLocation>
</comment>
<dbReference type="EMBL" id="ASPP01026209">
    <property type="protein sequence ID" value="ETO07378.1"/>
    <property type="molecule type" value="Genomic_DNA"/>
</dbReference>
<feature type="domain" description="Ion transport" evidence="6">
    <location>
        <begin position="104"/>
        <end position="363"/>
    </location>
</feature>
<feature type="transmembrane region" description="Helical" evidence="5">
    <location>
        <begin position="220"/>
        <end position="245"/>
    </location>
</feature>
<accession>X6LZR4</accession>
<dbReference type="GO" id="GO:0001518">
    <property type="term" value="C:voltage-gated sodium channel complex"/>
    <property type="evidence" value="ECO:0007669"/>
    <property type="project" value="TreeGrafter"/>
</dbReference>
<reference evidence="7 8" key="1">
    <citation type="journal article" date="2013" name="Curr. Biol.">
        <title>The Genome of the Foraminiferan Reticulomyxa filosa.</title>
        <authorList>
            <person name="Glockner G."/>
            <person name="Hulsmann N."/>
            <person name="Schleicher M."/>
            <person name="Noegel A.A."/>
            <person name="Eichinger L."/>
            <person name="Gallinger C."/>
            <person name="Pawlowski J."/>
            <person name="Sierra R."/>
            <person name="Euteneuer U."/>
            <person name="Pillet L."/>
            <person name="Moustafa A."/>
            <person name="Platzer M."/>
            <person name="Groth M."/>
            <person name="Szafranski K."/>
            <person name="Schliwa M."/>
        </authorList>
    </citation>
    <scope>NUCLEOTIDE SEQUENCE [LARGE SCALE GENOMIC DNA]</scope>
</reference>
<dbReference type="PANTHER" id="PTHR10037">
    <property type="entry name" value="VOLTAGE-GATED CATION CHANNEL CALCIUM AND SODIUM"/>
    <property type="match status" value="1"/>
</dbReference>
<dbReference type="Gene3D" id="1.10.287.70">
    <property type="match status" value="2"/>
</dbReference>
<sequence length="549" mass="63280">MASSSDQFKQAIPFHRPEAGIYYVALAIIGGFFLWNIFVSVVVDSFMRIKKQEEVNALITQDQAKWVRTKRYIERFPLISSKKTPKEPWRRYTLKIFDLIMKDSFEYFILGCIIVNVIFMMSSYEGESTKFGVALWAIDIVFVVIYWMEAVLKIIGLGWRQYFRDWWNVFDFLIIIVSVFTIGFSTPGQHHAANGIRLVRVIRVVRLLRRAPVLRALFMTLVYAAPSLLNIGLLLFVVFFIWGIFGMELFGKVVHNDGYGNYIPYDSNDGISNSINFENFGRSLLVLYRIATNDNWGSILLATGAHKDRCPDKKYLTTSSDGAFQYECGHFGLAVAYFVSFSIFGTLVMVNLFIAVILDTYSDNIDFEKRMVKLEPAAQWLSVWKEKDKEENGRIRGRLGIKNFIITLKESPVLVGLMLDALNLRLNIDEDQKESDINYDDVELIKKKSVELYGRVDFVGHSNAADIKVTVTNDHINAILTSRRLRLLCRLIHRGTLKEKLVIFYDEALFAIASLVVGPEFRMLPYATDRYVHISDWWEEEKEETAPTF</sequence>